<dbReference type="Ensembl" id="ENSTRUT00000073931.1">
    <property type="protein sequence ID" value="ENSTRUP00000086954.1"/>
    <property type="gene ID" value="ENSTRUG00000025101.2"/>
</dbReference>
<feature type="compositionally biased region" description="Basic and acidic residues" evidence="4">
    <location>
        <begin position="158"/>
        <end position="174"/>
    </location>
</feature>
<evidence type="ECO:0000256" key="2">
    <source>
        <dbReference type="ARBA" id="ARBA00019480"/>
    </source>
</evidence>
<dbReference type="PANTHER" id="PTHR22012:SF2">
    <property type="entry name" value="FIBROUS SHEATH-INTERACTING PROTEIN 1"/>
    <property type="match status" value="1"/>
</dbReference>
<dbReference type="RefSeq" id="XP_029688583.1">
    <property type="nucleotide sequence ID" value="XM_029832723.1"/>
</dbReference>
<dbReference type="Proteomes" id="UP000005226">
    <property type="component" value="Chromosome 2"/>
</dbReference>
<sequence length="392" mass="44054">MELAKESLDDICGPSGTQHTGDDAVSGVTYPPRTSAAPVTGADSQDPSRPDVTETVSAAGGPDKGQRHEDLELQRAMEEMKQLDEILLKMICREREIKRQRKEFQARLWQAFLQNKPEDHSECTSEAVNTRLFLALETLTATDEEQNFVPVFTTQVPECEHGRDRTPEQSEKRSGSCGSFEADVEEPGEKQFGGSHSGTSKSKKRQKDFVNRNIEMVCGRKDAVSRAERQRLAELLQEIDEEEDAASRGADSEGDLWAESSLTGQGYTPQPSDLEQLTAIDSKIHLLLPVRDVLSVRDPPTGPELTQDCLPEADWSCDGDLRPGERVLQDIKEWSRLERRLQEIQQQLETLSWSQEMTSEPPDLTEEQLRGLLDECEQPDCWIQDLETDESL</sequence>
<dbReference type="CTD" id="161835"/>
<evidence type="ECO:0000313" key="5">
    <source>
        <dbReference type="Ensembl" id="ENSTRUP00000086954.1"/>
    </source>
</evidence>
<keyword evidence="6" id="KW-1185">Reference proteome</keyword>
<evidence type="ECO:0000313" key="6">
    <source>
        <dbReference type="Proteomes" id="UP000005226"/>
    </source>
</evidence>
<evidence type="ECO:0000256" key="3">
    <source>
        <dbReference type="ARBA" id="ARBA00023054"/>
    </source>
</evidence>
<dbReference type="Pfam" id="PF15554">
    <property type="entry name" value="FSIP1"/>
    <property type="match status" value="1"/>
</dbReference>
<reference evidence="5 6" key="1">
    <citation type="journal article" date="2011" name="Genome Biol. Evol.">
        <title>Integration of the genetic map and genome assembly of fugu facilitates insights into distinct features of genome evolution in teleosts and mammals.</title>
        <authorList>
            <person name="Kai W."/>
            <person name="Kikuchi K."/>
            <person name="Tohari S."/>
            <person name="Chew A.K."/>
            <person name="Tay A."/>
            <person name="Fujiwara A."/>
            <person name="Hosoya S."/>
            <person name="Suetake H."/>
            <person name="Naruse K."/>
            <person name="Brenner S."/>
            <person name="Suzuki Y."/>
            <person name="Venkatesh B."/>
        </authorList>
    </citation>
    <scope>NUCLEOTIDE SEQUENCE [LARGE SCALE GENOMIC DNA]</scope>
</reference>
<dbReference type="InterPro" id="IPR026246">
    <property type="entry name" value="Fsip1"/>
</dbReference>
<evidence type="ECO:0000256" key="1">
    <source>
        <dbReference type="ARBA" id="ARBA00010495"/>
    </source>
</evidence>
<dbReference type="KEGG" id="tru:115248850"/>
<dbReference type="OrthoDB" id="9946895at2759"/>
<comment type="similarity">
    <text evidence="1">Belongs to the FSIP1 family.</text>
</comment>
<organism evidence="5 6">
    <name type="scientific">Takifugu rubripes</name>
    <name type="common">Japanese pufferfish</name>
    <name type="synonym">Fugu rubripes</name>
    <dbReference type="NCBI Taxonomy" id="31033"/>
    <lineage>
        <taxon>Eukaryota</taxon>
        <taxon>Metazoa</taxon>
        <taxon>Chordata</taxon>
        <taxon>Craniata</taxon>
        <taxon>Vertebrata</taxon>
        <taxon>Euteleostomi</taxon>
        <taxon>Actinopterygii</taxon>
        <taxon>Neopterygii</taxon>
        <taxon>Teleostei</taxon>
        <taxon>Neoteleostei</taxon>
        <taxon>Acanthomorphata</taxon>
        <taxon>Eupercaria</taxon>
        <taxon>Tetraodontiformes</taxon>
        <taxon>Tetradontoidea</taxon>
        <taxon>Tetraodontidae</taxon>
        <taxon>Takifugu</taxon>
    </lineage>
</organism>
<dbReference type="GeneTree" id="ENSGT00390000013879"/>
<accession>A0A674PN47</accession>
<name>A0A674PN47_TAKRU</name>
<dbReference type="PANTHER" id="PTHR22012">
    <property type="entry name" value="FIBROUS SHEATH INTERACTING PROTEIN 1"/>
    <property type="match status" value="1"/>
</dbReference>
<dbReference type="AlphaFoldDB" id="A0A674PN47"/>
<dbReference type="PRINTS" id="PR02075">
    <property type="entry name" value="FIBSHEATHIP1"/>
</dbReference>
<evidence type="ECO:0000256" key="4">
    <source>
        <dbReference type="SAM" id="MobiDB-lite"/>
    </source>
</evidence>
<dbReference type="OMA" id="WIKCHEI"/>
<reference evidence="5" key="2">
    <citation type="submission" date="2025-08" db="UniProtKB">
        <authorList>
            <consortium name="Ensembl"/>
        </authorList>
    </citation>
    <scope>IDENTIFICATION</scope>
</reference>
<dbReference type="InParanoid" id="A0A674PN47"/>
<feature type="region of interest" description="Disordered" evidence="4">
    <location>
        <begin position="158"/>
        <end position="206"/>
    </location>
</feature>
<protein>
    <recommendedName>
        <fullName evidence="2">Fibrous sheath-interacting protein 1</fullName>
    </recommendedName>
</protein>
<proteinExistence type="inferred from homology"/>
<feature type="region of interest" description="Disordered" evidence="4">
    <location>
        <begin position="1"/>
        <end position="67"/>
    </location>
</feature>
<keyword evidence="3" id="KW-0175">Coiled coil</keyword>
<gene>
    <name evidence="5" type="primary">fsip1</name>
</gene>
<dbReference type="GeneID" id="115248850"/>
<reference evidence="5" key="3">
    <citation type="submission" date="2025-09" db="UniProtKB">
        <authorList>
            <consortium name="Ensembl"/>
        </authorList>
    </citation>
    <scope>IDENTIFICATION</scope>
</reference>
<dbReference type="FunCoup" id="A0A674PN47">
    <property type="interactions" value="109"/>
</dbReference>